<organism evidence="1">
    <name type="scientific">viral metagenome</name>
    <dbReference type="NCBI Taxonomy" id="1070528"/>
    <lineage>
        <taxon>unclassified sequences</taxon>
        <taxon>metagenomes</taxon>
        <taxon>organismal metagenomes</taxon>
    </lineage>
</organism>
<accession>A0A6C0BPN9</accession>
<dbReference type="AlphaFoldDB" id="A0A6C0BPN9"/>
<sequence>MIRMQPEIPMRDQRYKEGCYQNQIYQPWTQQILPNPTSRNIFNMRCFTEYQVFTQREMRPILVFLHREGDPEAQRLLREVLIPCFYGTQTRLLVVNVDRIPDVWYNYRNTVRRLPALVWTFRGKVSRILDDFSRRSRIVSFALSTNGEKRWRNKGFYRTMGE</sequence>
<proteinExistence type="predicted"/>
<name>A0A6C0BPN9_9ZZZZ</name>
<reference evidence="1" key="1">
    <citation type="journal article" date="2020" name="Nature">
        <title>Giant virus diversity and host interactions through global metagenomics.</title>
        <authorList>
            <person name="Schulz F."/>
            <person name="Roux S."/>
            <person name="Paez-Espino D."/>
            <person name="Jungbluth S."/>
            <person name="Walsh D.A."/>
            <person name="Denef V.J."/>
            <person name="McMahon K.D."/>
            <person name="Konstantinidis K.T."/>
            <person name="Eloe-Fadrosh E.A."/>
            <person name="Kyrpides N.C."/>
            <person name="Woyke T."/>
        </authorList>
    </citation>
    <scope>NUCLEOTIDE SEQUENCE</scope>
    <source>
        <strain evidence="1">GVMAG-M-3300018080-19</strain>
    </source>
</reference>
<dbReference type="EMBL" id="MN739207">
    <property type="protein sequence ID" value="QHS93604.1"/>
    <property type="molecule type" value="Genomic_DNA"/>
</dbReference>
<evidence type="ECO:0000313" key="1">
    <source>
        <dbReference type="EMBL" id="QHS93604.1"/>
    </source>
</evidence>
<protein>
    <recommendedName>
        <fullName evidence="2">Thioredoxin domain-containing protein</fullName>
    </recommendedName>
</protein>
<evidence type="ECO:0008006" key="2">
    <source>
        <dbReference type="Google" id="ProtNLM"/>
    </source>
</evidence>